<dbReference type="SUPFAM" id="SSF52172">
    <property type="entry name" value="CheY-like"/>
    <property type="match status" value="1"/>
</dbReference>
<dbReference type="EMBL" id="CP013251">
    <property type="protein sequence ID" value="AMO57384.1"/>
    <property type="molecule type" value="Genomic_DNA"/>
</dbReference>
<keyword evidence="2" id="KW-0902">Two-component regulatory system</keyword>
<evidence type="ECO:0000259" key="7">
    <source>
        <dbReference type="PROSITE" id="PS50043"/>
    </source>
</evidence>
<keyword evidence="3" id="KW-0805">Transcription regulation</keyword>
<protein>
    <submittedName>
        <fullName evidence="9">LuxR family two component transcriptional regulator</fullName>
    </submittedName>
</protein>
<dbReference type="PANTHER" id="PTHR44688:SF16">
    <property type="entry name" value="DNA-BINDING TRANSCRIPTIONAL ACTIVATOR DEVR_DOSR"/>
    <property type="match status" value="1"/>
</dbReference>
<feature type="domain" description="HTH luxR-type" evidence="7">
    <location>
        <begin position="141"/>
        <end position="206"/>
    </location>
</feature>
<evidence type="ECO:0000313" key="9">
    <source>
        <dbReference type="EMBL" id="AMO57384.1"/>
    </source>
</evidence>
<evidence type="ECO:0000256" key="2">
    <source>
        <dbReference type="ARBA" id="ARBA00023012"/>
    </source>
</evidence>
<dbReference type="Pfam" id="PF00072">
    <property type="entry name" value="Response_reg"/>
    <property type="match status" value="1"/>
</dbReference>
<dbReference type="Pfam" id="PF00196">
    <property type="entry name" value="GerE"/>
    <property type="match status" value="1"/>
</dbReference>
<evidence type="ECO:0000256" key="5">
    <source>
        <dbReference type="ARBA" id="ARBA00023163"/>
    </source>
</evidence>
<dbReference type="PROSITE" id="PS00622">
    <property type="entry name" value="HTH_LUXR_1"/>
    <property type="match status" value="1"/>
</dbReference>
<evidence type="ECO:0000313" key="10">
    <source>
        <dbReference type="Proteomes" id="UP000071065"/>
    </source>
</evidence>
<evidence type="ECO:0000256" key="3">
    <source>
        <dbReference type="ARBA" id="ARBA00023015"/>
    </source>
</evidence>
<dbReference type="InterPro" id="IPR011006">
    <property type="entry name" value="CheY-like_superfamily"/>
</dbReference>
<dbReference type="InterPro" id="IPR000792">
    <property type="entry name" value="Tscrpt_reg_LuxR_C"/>
</dbReference>
<feature type="domain" description="Response regulatory" evidence="8">
    <location>
        <begin position="11"/>
        <end position="125"/>
    </location>
</feature>
<dbReference type="PROSITE" id="PS50110">
    <property type="entry name" value="RESPONSE_REGULATORY"/>
    <property type="match status" value="1"/>
</dbReference>
<accession>A0A142BF58</accession>
<evidence type="ECO:0000256" key="1">
    <source>
        <dbReference type="ARBA" id="ARBA00022553"/>
    </source>
</evidence>
<dbReference type="KEGG" id="emp:EZMO1_3393"/>
<feature type="modified residue" description="4-aspartylphosphate" evidence="6">
    <location>
        <position position="60"/>
    </location>
</feature>
<dbReference type="CDD" id="cd17537">
    <property type="entry name" value="REC_FixJ"/>
    <property type="match status" value="1"/>
</dbReference>
<dbReference type="InterPro" id="IPR016032">
    <property type="entry name" value="Sig_transdc_resp-reg_C-effctor"/>
</dbReference>
<keyword evidence="4" id="KW-0238">DNA-binding</keyword>
<dbReference type="InterPro" id="IPR036388">
    <property type="entry name" value="WH-like_DNA-bd_sf"/>
</dbReference>
<dbReference type="AlphaFoldDB" id="A0A142BF58"/>
<dbReference type="STRING" id="570277.EZMO1_3393"/>
<dbReference type="FunFam" id="3.40.50.2300:FF:000018">
    <property type="entry name" value="DNA-binding transcriptional regulator NtrC"/>
    <property type="match status" value="1"/>
</dbReference>
<dbReference type="GO" id="GO:0006355">
    <property type="term" value="P:regulation of DNA-templated transcription"/>
    <property type="evidence" value="ECO:0007669"/>
    <property type="project" value="InterPro"/>
</dbReference>
<dbReference type="Gene3D" id="3.40.50.2300">
    <property type="match status" value="1"/>
</dbReference>
<sequence>MQQQDMKQEPTVFIIDDDEAVRDSLKMLMKSVGQAVEAFSSPAEFLESYDENRPGCIVLDIRMPGMSGLELQNKLNEMHCILPIIFITGHGDVPMAVQAIKDGAMNFIQKPFRDQELLDLINDALKLDTQQRRELLEHKEILRRLSTLTDREREVLHHVVEGKANKVIAADINLSQRTVEIHRSRVMEKMGTKSLAHLVRQVMQVKDHLEGEFNFKI</sequence>
<evidence type="ECO:0000259" key="8">
    <source>
        <dbReference type="PROSITE" id="PS50110"/>
    </source>
</evidence>
<dbReference type="PANTHER" id="PTHR44688">
    <property type="entry name" value="DNA-BINDING TRANSCRIPTIONAL ACTIVATOR DEVR_DOSR"/>
    <property type="match status" value="1"/>
</dbReference>
<dbReference type="PATRIC" id="fig|570277.3.peg.3650"/>
<evidence type="ECO:0000256" key="4">
    <source>
        <dbReference type="ARBA" id="ARBA00023125"/>
    </source>
</evidence>
<dbReference type="PROSITE" id="PS50043">
    <property type="entry name" value="HTH_LUXR_2"/>
    <property type="match status" value="1"/>
</dbReference>
<organism evidence="9 10">
    <name type="scientific">Endozoicomonas montiporae CL-33</name>
    <dbReference type="NCBI Taxonomy" id="570277"/>
    <lineage>
        <taxon>Bacteria</taxon>
        <taxon>Pseudomonadati</taxon>
        <taxon>Pseudomonadota</taxon>
        <taxon>Gammaproteobacteria</taxon>
        <taxon>Oceanospirillales</taxon>
        <taxon>Endozoicomonadaceae</taxon>
        <taxon>Endozoicomonas</taxon>
    </lineage>
</organism>
<proteinExistence type="predicted"/>
<evidence type="ECO:0000256" key="6">
    <source>
        <dbReference type="PROSITE-ProRule" id="PRU00169"/>
    </source>
</evidence>
<dbReference type="GO" id="GO:0003677">
    <property type="term" value="F:DNA binding"/>
    <property type="evidence" value="ECO:0007669"/>
    <property type="project" value="UniProtKB-KW"/>
</dbReference>
<dbReference type="RefSeq" id="WP_034876826.1">
    <property type="nucleotide sequence ID" value="NZ_CP013251.1"/>
</dbReference>
<dbReference type="CDD" id="cd06170">
    <property type="entry name" value="LuxR_C_like"/>
    <property type="match status" value="1"/>
</dbReference>
<keyword evidence="1 6" id="KW-0597">Phosphoprotein</keyword>
<dbReference type="SMART" id="SM00421">
    <property type="entry name" value="HTH_LUXR"/>
    <property type="match status" value="1"/>
</dbReference>
<dbReference type="Gene3D" id="1.10.10.10">
    <property type="entry name" value="Winged helix-like DNA-binding domain superfamily/Winged helix DNA-binding domain"/>
    <property type="match status" value="1"/>
</dbReference>
<dbReference type="InterPro" id="IPR001789">
    <property type="entry name" value="Sig_transdc_resp-reg_receiver"/>
</dbReference>
<gene>
    <name evidence="9" type="ORF">EZMO1_3393</name>
</gene>
<keyword evidence="5" id="KW-0804">Transcription</keyword>
<dbReference type="OrthoDB" id="9802186at2"/>
<dbReference type="PRINTS" id="PR00038">
    <property type="entry name" value="HTHLUXR"/>
</dbReference>
<dbReference type="GO" id="GO:0000160">
    <property type="term" value="P:phosphorelay signal transduction system"/>
    <property type="evidence" value="ECO:0007669"/>
    <property type="project" value="UniProtKB-KW"/>
</dbReference>
<reference evidence="9 10" key="1">
    <citation type="journal article" date="2016" name="Front. Microbiol.">
        <title>Genomic Insight into the Host-Endosymbiont Relationship of Endozoicomonas montiporae CL-33(T) with its Coral Host.</title>
        <authorList>
            <person name="Ding J.-Y."/>
            <person name="Shiu J.-H."/>
            <person name="Chen W.-M."/>
            <person name="Chiang Y.-R."/>
            <person name="Tang S.-L."/>
        </authorList>
    </citation>
    <scope>NUCLEOTIDE SEQUENCE [LARGE SCALE GENOMIC DNA]</scope>
    <source>
        <strain evidence="9 10">CL-33</strain>
    </source>
</reference>
<dbReference type="SUPFAM" id="SSF46894">
    <property type="entry name" value="C-terminal effector domain of the bipartite response regulators"/>
    <property type="match status" value="1"/>
</dbReference>
<dbReference type="SMART" id="SM00448">
    <property type="entry name" value="REC"/>
    <property type="match status" value="1"/>
</dbReference>
<dbReference type="Proteomes" id="UP000071065">
    <property type="component" value="Chromosome"/>
</dbReference>
<name>A0A142BF58_9GAMM</name>